<dbReference type="Proteomes" id="UP000053232">
    <property type="component" value="Unassembled WGS sequence"/>
</dbReference>
<dbReference type="AlphaFoldDB" id="A0A073HX00"/>
<keyword evidence="2" id="KW-1185">Reference proteome</keyword>
<accession>A0A073HX00</accession>
<reference evidence="2" key="1">
    <citation type="journal article" date="2014" name="Cell">
        <title>The Architecture of a Scrambled Genome Reveals Massive Levels of Genomic Rearrangement during Development.</title>
        <authorList>
            <person name="Chen X."/>
            <person name="Bracht J.R."/>
            <person name="Goldman A.D."/>
            <person name="Dolzhenko E."/>
            <person name="Clay D.M."/>
            <person name="Swart E.C."/>
            <person name="Perlman D.H."/>
            <person name="Doak T.G."/>
            <person name="Stuart A."/>
            <person name="Amemiya C.T."/>
            <person name="Sebra R.P."/>
            <person name="Landweber L.F."/>
        </authorList>
    </citation>
    <scope>NUCLEOTIDE SEQUENCE [LARGE SCALE GENOMIC DNA]</scope>
    <source>
        <strain evidence="2">JRB310</strain>
    </source>
</reference>
<proteinExistence type="predicted"/>
<gene>
    <name evidence="1" type="ORF">OXYTRIMIC_732</name>
</gene>
<dbReference type="EMBL" id="ARYC01018113">
    <property type="protein sequence ID" value="KEJ82498.1"/>
    <property type="molecule type" value="Genomic_DNA"/>
</dbReference>
<organism evidence="1 2">
    <name type="scientific">Oxytricha trifallax</name>
    <dbReference type="NCBI Taxonomy" id="1172189"/>
    <lineage>
        <taxon>Eukaryota</taxon>
        <taxon>Sar</taxon>
        <taxon>Alveolata</taxon>
        <taxon>Ciliophora</taxon>
        <taxon>Intramacronucleata</taxon>
        <taxon>Spirotrichea</taxon>
        <taxon>Stichotrichia</taxon>
        <taxon>Sporadotrichida</taxon>
        <taxon>Oxytrichidae</taxon>
        <taxon>Oxytrichinae</taxon>
        <taxon>Oxytricha</taxon>
    </lineage>
</organism>
<comment type="caution">
    <text evidence="1">The sequence shown here is derived from an EMBL/GenBank/DDBJ whole genome shotgun (WGS) entry which is preliminary data.</text>
</comment>
<evidence type="ECO:0000313" key="1">
    <source>
        <dbReference type="EMBL" id="KEJ82498.1"/>
    </source>
</evidence>
<sequence length="211" mass="24483">MTQKSLFNVKTSSSHFLLNKLGLKRANCLMIFSHVSKALQNQLNLVITDPQFVTIASGLMQQENWTVGVEALIKAHFFTQEFQVISNSFMGDNMTRGGYFGQVVKTLQVRLKLKININLQAFLSKNEVEEPLREYNLTGKTEEAKILLHDLDSTRRNQFHQSALADYDEALKVYRKLFSYESLDDDQMKVMQNVKKMKQHFKKLVIYLRKL</sequence>
<name>A0A073HX00_9SPIT</name>
<protein>
    <submittedName>
        <fullName evidence="1">Uncharacterized protein</fullName>
    </submittedName>
</protein>
<evidence type="ECO:0000313" key="2">
    <source>
        <dbReference type="Proteomes" id="UP000053232"/>
    </source>
</evidence>